<evidence type="ECO:0000313" key="1">
    <source>
        <dbReference type="EMBL" id="GIQ88811.1"/>
    </source>
</evidence>
<protein>
    <submittedName>
        <fullName evidence="1">Uncharacterized protein</fullName>
    </submittedName>
</protein>
<keyword evidence="2" id="KW-1185">Reference proteome</keyword>
<reference evidence="1 2" key="1">
    <citation type="journal article" date="2018" name="PLoS ONE">
        <title>The draft genome of Kipferlia bialata reveals reductive genome evolution in fornicate parasites.</title>
        <authorList>
            <person name="Tanifuji G."/>
            <person name="Takabayashi S."/>
            <person name="Kume K."/>
            <person name="Takagi M."/>
            <person name="Nakayama T."/>
            <person name="Kamikawa R."/>
            <person name="Inagaki Y."/>
            <person name="Hashimoto T."/>
        </authorList>
    </citation>
    <scope>NUCLEOTIDE SEQUENCE [LARGE SCALE GENOMIC DNA]</scope>
    <source>
        <strain evidence="1">NY0173</strain>
    </source>
</reference>
<dbReference type="EMBL" id="BDIP01004417">
    <property type="protein sequence ID" value="GIQ88811.1"/>
    <property type="molecule type" value="Genomic_DNA"/>
</dbReference>
<accession>A0A9K3GNI5</accession>
<dbReference type="Proteomes" id="UP000265618">
    <property type="component" value="Unassembled WGS sequence"/>
</dbReference>
<gene>
    <name evidence="1" type="ORF">KIPB_011146</name>
</gene>
<proteinExistence type="predicted"/>
<evidence type="ECO:0000313" key="2">
    <source>
        <dbReference type="Proteomes" id="UP000265618"/>
    </source>
</evidence>
<comment type="caution">
    <text evidence="1">The sequence shown here is derived from an EMBL/GenBank/DDBJ whole genome shotgun (WGS) entry which is preliminary data.</text>
</comment>
<organism evidence="1 2">
    <name type="scientific">Kipferlia bialata</name>
    <dbReference type="NCBI Taxonomy" id="797122"/>
    <lineage>
        <taxon>Eukaryota</taxon>
        <taxon>Metamonada</taxon>
        <taxon>Carpediemonas-like organisms</taxon>
        <taxon>Kipferlia</taxon>
    </lineage>
</organism>
<sequence length="85" mass="9548">HVSVKPDSSTRHLYVVGSSCCSMTIYSHVCDPPLRHSEGIGLSVTQEIEAWAPFLERVPKLNLAVHLGHWILINSEVSKFLHEQE</sequence>
<name>A0A9K3GNI5_9EUKA</name>
<dbReference type="AlphaFoldDB" id="A0A9K3GNI5"/>
<feature type="non-terminal residue" evidence="1">
    <location>
        <position position="1"/>
    </location>
</feature>